<organism evidence="8 9">
    <name type="scientific">Psilocybe cf. subviscida</name>
    <dbReference type="NCBI Taxonomy" id="2480587"/>
    <lineage>
        <taxon>Eukaryota</taxon>
        <taxon>Fungi</taxon>
        <taxon>Dikarya</taxon>
        <taxon>Basidiomycota</taxon>
        <taxon>Agaricomycotina</taxon>
        <taxon>Agaricomycetes</taxon>
        <taxon>Agaricomycetidae</taxon>
        <taxon>Agaricales</taxon>
        <taxon>Agaricineae</taxon>
        <taxon>Strophariaceae</taxon>
        <taxon>Psilocybe</taxon>
    </lineage>
</organism>
<evidence type="ECO:0000256" key="6">
    <source>
        <dbReference type="RuleBase" id="RU365002"/>
    </source>
</evidence>
<feature type="compositionally biased region" description="Basic and acidic residues" evidence="7">
    <location>
        <begin position="195"/>
        <end position="205"/>
    </location>
</feature>
<dbReference type="InterPro" id="IPR019438">
    <property type="entry name" value="Q_salvage"/>
</dbReference>
<protein>
    <recommendedName>
        <fullName evidence="3 6">Queuosine 5'-phosphate N-glycosylase/hydrolase</fullName>
        <ecNumber evidence="6">3.2.2.-</ecNumber>
    </recommendedName>
    <alternativeName>
        <fullName evidence="4 6">Queuosine-nucleotide N-glycosylase/hydrolase</fullName>
    </alternativeName>
</protein>
<evidence type="ECO:0000313" key="8">
    <source>
        <dbReference type="EMBL" id="KAF5315370.1"/>
    </source>
</evidence>
<dbReference type="Pfam" id="PF10343">
    <property type="entry name" value="Q_salvage"/>
    <property type="match status" value="2"/>
</dbReference>
<feature type="region of interest" description="Disordered" evidence="7">
    <location>
        <begin position="178"/>
        <end position="217"/>
    </location>
</feature>
<dbReference type="EC" id="3.2.2.-" evidence="6"/>
<evidence type="ECO:0000256" key="4">
    <source>
        <dbReference type="ARBA" id="ARBA00035393"/>
    </source>
</evidence>
<dbReference type="AlphaFoldDB" id="A0A8H5EWN5"/>
<keyword evidence="9" id="KW-1185">Reference proteome</keyword>
<reference evidence="8 9" key="1">
    <citation type="journal article" date="2020" name="ISME J.">
        <title>Uncovering the hidden diversity of litter-decomposition mechanisms in mushroom-forming fungi.</title>
        <authorList>
            <person name="Floudas D."/>
            <person name="Bentzer J."/>
            <person name="Ahren D."/>
            <person name="Johansson T."/>
            <person name="Persson P."/>
            <person name="Tunlid A."/>
        </authorList>
    </citation>
    <scope>NUCLEOTIDE SEQUENCE [LARGE SCALE GENOMIC DNA]</scope>
    <source>
        <strain evidence="8 9">CBS 101986</strain>
    </source>
</reference>
<evidence type="ECO:0000256" key="1">
    <source>
        <dbReference type="ARBA" id="ARBA00022801"/>
    </source>
</evidence>
<evidence type="ECO:0000256" key="3">
    <source>
        <dbReference type="ARBA" id="ARBA00035306"/>
    </source>
</evidence>
<dbReference type="Proteomes" id="UP000567179">
    <property type="component" value="Unassembled WGS sequence"/>
</dbReference>
<sequence>MSQFLRMNAVLGFLHLATSYLFSTFVLSIMPVATSNPLSSVQMSEKATEDYESMADRNPVVESSEYAYRGLATNLVQVNGDGVKQAARHIRHKLLVESYTPRTWRTHPLHICPPDARSASASEPERILDDSLSKSVLDWIFLISALNFSFWSPLEGRPERYGVEWWAGWDDARAAAAAEEIGQDDCGSGSESGSEEAHELNHVHGETAPSASPEEPQRKVHTGYWALVAALDRALEEDIPITTPSFYASEAACPDSLIAHVFRAASQSSEEIPLLTQRIAIMREVGFILCNSFGGTFKGFIDEFHRIHDGQGSALDLVKMVAATFPSFRDEVYYEGHKVCLWKRAQILVAETWAAFYPAPPSSNSTDTSVPAPTLIPASPHPIFPSATGPCISALTMFADYRVPQILHHLRILTYPSALLRKLHAHTPLAPGSREEVSLRAASIVAVERVRVEILSLMAAEERSEKAVEEGTDMDTVSSVLIDFYLWDLAKKVESGEEKIEGIQTAEMVPIHRTRSIWY</sequence>
<comment type="function">
    <text evidence="6">Catalyzes the hydrolysis of queuosine 5'-phosphate, releasing the nucleobase queuine (q). Is required for salvage of queuine from exogenous queuosine (Q) that is imported and then converted to queuosine 5'-phosphate intracellularly.</text>
</comment>
<evidence type="ECO:0000256" key="5">
    <source>
        <dbReference type="ARBA" id="ARBA00048204"/>
    </source>
</evidence>
<gene>
    <name evidence="8" type="ORF">D9619_007117</name>
</gene>
<evidence type="ECO:0000313" key="9">
    <source>
        <dbReference type="Proteomes" id="UP000567179"/>
    </source>
</evidence>
<accession>A0A8H5EWN5</accession>
<dbReference type="OrthoDB" id="416777at2759"/>
<name>A0A8H5EWN5_9AGAR</name>
<dbReference type="GO" id="GO:0016787">
    <property type="term" value="F:hydrolase activity"/>
    <property type="evidence" value="ECO:0007669"/>
    <property type="project" value="UniProtKB-KW"/>
</dbReference>
<evidence type="ECO:0000256" key="2">
    <source>
        <dbReference type="ARBA" id="ARBA00035119"/>
    </source>
</evidence>
<dbReference type="EMBL" id="JAACJJ010000043">
    <property type="protein sequence ID" value="KAF5315370.1"/>
    <property type="molecule type" value="Genomic_DNA"/>
</dbReference>
<comment type="caution">
    <text evidence="8">The sequence shown here is derived from an EMBL/GenBank/DDBJ whole genome shotgun (WGS) entry which is preliminary data.</text>
</comment>
<comment type="similarity">
    <text evidence="2 6">Belongs to the QNG1 protein family.</text>
</comment>
<dbReference type="PANTHER" id="PTHR21314">
    <property type="entry name" value="QUEUOSINE 5'-PHOSPHATE N-GLYCOSYLASE_HYDROLASE-RELATED"/>
    <property type="match status" value="1"/>
</dbReference>
<proteinExistence type="inferred from homology"/>
<keyword evidence="1 6" id="KW-0378">Hydrolase</keyword>
<comment type="catalytic activity">
    <reaction evidence="5 6">
        <text>queuosine 5'-phosphate + H2O = queuine + D-ribose 5-phosphate</text>
        <dbReference type="Rhea" id="RHEA:75387"/>
        <dbReference type="ChEBI" id="CHEBI:15377"/>
        <dbReference type="ChEBI" id="CHEBI:17433"/>
        <dbReference type="ChEBI" id="CHEBI:78346"/>
        <dbReference type="ChEBI" id="CHEBI:194371"/>
    </reaction>
    <physiologicalReaction direction="left-to-right" evidence="5 6">
        <dbReference type="Rhea" id="RHEA:75388"/>
    </physiologicalReaction>
</comment>
<dbReference type="PANTHER" id="PTHR21314:SF0">
    <property type="entry name" value="QUEUOSINE 5'-PHOSPHATE N-GLYCOSYLASE_HYDROLASE"/>
    <property type="match status" value="1"/>
</dbReference>
<evidence type="ECO:0000256" key="7">
    <source>
        <dbReference type="SAM" id="MobiDB-lite"/>
    </source>
</evidence>
<dbReference type="GO" id="GO:0006400">
    <property type="term" value="P:tRNA modification"/>
    <property type="evidence" value="ECO:0007669"/>
    <property type="project" value="TreeGrafter"/>
</dbReference>